<evidence type="ECO:0000313" key="2">
    <source>
        <dbReference type="EMBL" id="KYC43061.1"/>
    </source>
</evidence>
<keyword evidence="1" id="KW-0812">Transmembrane</keyword>
<keyword evidence="3" id="KW-1185">Reference proteome</keyword>
<dbReference type="EMBL" id="ANNX02000016">
    <property type="protein sequence ID" value="KYC43061.1"/>
    <property type="molecule type" value="Genomic_DNA"/>
</dbReference>
<name>A0A139XED0_9CYAN</name>
<dbReference type="RefSeq" id="WP_017745226.1">
    <property type="nucleotide sequence ID" value="NZ_KQ976354.1"/>
</dbReference>
<organism evidence="2 3">
    <name type="scientific">Scytonema hofmannii PCC 7110</name>
    <dbReference type="NCBI Taxonomy" id="128403"/>
    <lineage>
        <taxon>Bacteria</taxon>
        <taxon>Bacillati</taxon>
        <taxon>Cyanobacteriota</taxon>
        <taxon>Cyanophyceae</taxon>
        <taxon>Nostocales</taxon>
        <taxon>Scytonemataceae</taxon>
        <taxon>Scytonema</taxon>
    </lineage>
</organism>
<dbReference type="STRING" id="128403.WA1_13245"/>
<keyword evidence="1" id="KW-1133">Transmembrane helix</keyword>
<dbReference type="AlphaFoldDB" id="A0A139XED0"/>
<sequence>MNRSNNRISHSSTTELLALAAQLQEQKSQDYIPSELIQAATEAGISPDSLQEALQLMYLKQTQDQSRRRNLRLIISSGVAGAAIALASVWGSFTLNQHSTIGGLAFSVANAHPAHPTPPGAPVPNDYTTTYNGRVQQYLLNPEGRVDGLLLDNKIQVKFPPHLSDRLTKAIAPNDEVSIIGVAGTPTQFGQEIRATQIVNLRTQQTIANQPPTVPPSPPANRVSYSSLSVDGIARHWLVGHRGELKGVILSSGVVVKFPPHVGDRLVSIIEGSDKVQVQGFGTRNTYGQVIEATTLTVNGQNVAIAPGTGVKRYRSTKP</sequence>
<evidence type="ECO:0008006" key="4">
    <source>
        <dbReference type="Google" id="ProtNLM"/>
    </source>
</evidence>
<protein>
    <recommendedName>
        <fullName evidence="4">DUF5666 domain-containing protein</fullName>
    </recommendedName>
</protein>
<dbReference type="Proteomes" id="UP000076925">
    <property type="component" value="Unassembled WGS sequence"/>
</dbReference>
<dbReference type="OrthoDB" id="481082at2"/>
<gene>
    <name evidence="2" type="ORF">WA1_13245</name>
</gene>
<evidence type="ECO:0000313" key="3">
    <source>
        <dbReference type="Proteomes" id="UP000076925"/>
    </source>
</evidence>
<feature type="transmembrane region" description="Helical" evidence="1">
    <location>
        <begin position="73"/>
        <end position="93"/>
    </location>
</feature>
<evidence type="ECO:0000256" key="1">
    <source>
        <dbReference type="SAM" id="Phobius"/>
    </source>
</evidence>
<accession>A0A139XED0</accession>
<proteinExistence type="predicted"/>
<keyword evidence="1" id="KW-0472">Membrane</keyword>
<reference evidence="2 3" key="1">
    <citation type="journal article" date="2013" name="Genome Biol. Evol.">
        <title>Genomes of Stigonematalean cyanobacteria (subsection V) and the evolution of oxygenic photosynthesis from prokaryotes to plastids.</title>
        <authorList>
            <person name="Dagan T."/>
            <person name="Roettger M."/>
            <person name="Stucken K."/>
            <person name="Landan G."/>
            <person name="Koch R."/>
            <person name="Major P."/>
            <person name="Gould S.B."/>
            <person name="Goremykin V.V."/>
            <person name="Rippka R."/>
            <person name="Tandeau de Marsac N."/>
            <person name="Gugger M."/>
            <person name="Lockhart P.J."/>
            <person name="Allen J.F."/>
            <person name="Brune I."/>
            <person name="Maus I."/>
            <person name="Puhler A."/>
            <person name="Martin W.F."/>
        </authorList>
    </citation>
    <scope>NUCLEOTIDE SEQUENCE [LARGE SCALE GENOMIC DNA]</scope>
    <source>
        <strain evidence="2 3">PCC 7110</strain>
    </source>
</reference>
<comment type="caution">
    <text evidence="2">The sequence shown here is derived from an EMBL/GenBank/DDBJ whole genome shotgun (WGS) entry which is preliminary data.</text>
</comment>